<comment type="caution">
    <text evidence="2">The sequence shown here is derived from an EMBL/GenBank/DDBJ whole genome shotgun (WGS) entry which is preliminary data.</text>
</comment>
<protein>
    <recommendedName>
        <fullName evidence="4">DUF4034 domain-containing protein</fullName>
    </recommendedName>
</protein>
<feature type="compositionally biased region" description="Low complexity" evidence="1">
    <location>
        <begin position="32"/>
        <end position="70"/>
    </location>
</feature>
<evidence type="ECO:0000256" key="1">
    <source>
        <dbReference type="SAM" id="MobiDB-lite"/>
    </source>
</evidence>
<name>A0ABT3GAS0_9BACT</name>
<feature type="region of interest" description="Disordered" evidence="1">
    <location>
        <begin position="32"/>
        <end position="76"/>
    </location>
</feature>
<evidence type="ECO:0000313" key="2">
    <source>
        <dbReference type="EMBL" id="MCW1916325.1"/>
    </source>
</evidence>
<proteinExistence type="predicted"/>
<gene>
    <name evidence="2" type="ORF">OJ996_22240</name>
</gene>
<dbReference type="EMBL" id="JAPDDR010000014">
    <property type="protein sequence ID" value="MCW1916325.1"/>
    <property type="molecule type" value="Genomic_DNA"/>
</dbReference>
<organism evidence="2 3">
    <name type="scientific">Luteolibacter rhizosphaerae</name>
    <dbReference type="NCBI Taxonomy" id="2989719"/>
    <lineage>
        <taxon>Bacteria</taxon>
        <taxon>Pseudomonadati</taxon>
        <taxon>Verrucomicrobiota</taxon>
        <taxon>Verrucomicrobiia</taxon>
        <taxon>Verrucomicrobiales</taxon>
        <taxon>Verrucomicrobiaceae</taxon>
        <taxon>Luteolibacter</taxon>
    </lineage>
</organism>
<reference evidence="2" key="1">
    <citation type="submission" date="2022-10" db="EMBL/GenBank/DDBJ databases">
        <title>Luteolibacter sp. GHJ8, whole genome shotgun sequencing project.</title>
        <authorList>
            <person name="Zhao G."/>
            <person name="Shen L."/>
        </authorList>
    </citation>
    <scope>NUCLEOTIDE SEQUENCE</scope>
    <source>
        <strain evidence="2">GHJ8</strain>
    </source>
</reference>
<dbReference type="Proteomes" id="UP001165653">
    <property type="component" value="Unassembled WGS sequence"/>
</dbReference>
<evidence type="ECO:0008006" key="4">
    <source>
        <dbReference type="Google" id="ProtNLM"/>
    </source>
</evidence>
<evidence type="ECO:0000313" key="3">
    <source>
        <dbReference type="Proteomes" id="UP001165653"/>
    </source>
</evidence>
<sequence length="435" mass="46442">MNDLPAKPLPPALRNTAAALAGALIGWLAVSTARPSAPPSSAHSGADSSHADGGTGDSSAGSARSGDGTRTGPDPTRRFAALKRYYEEWGSIPDDARRTLESMSAAELKDYLLTMNRGDGRSFGQIMMSESLRGAATRLLYQQDPEGTLAWARDQDPEQGGLLEKMARTAAKADPTQFEPWSALLTEKANDQKGKEIAASAWSAAAGTDAASILALEKNPVIGESLAMFGVRGLEFAEGFDFTRYVKDSTIMSGLRHALIQWAARDPEKAFSSIAERGKGTEDGHLYSAVYEGMACLKGDAAATAFITEKLASLPDEERGAASAGLLQARGFTAARMDLLLKGMPREEDRFALAEQATIPFVSGSGDILSTRVLATLDPARQLAALESSVKRYQAQLGNPGTFKEIRSGYDIIMERINLPEESREQLRQTLAGPP</sequence>
<accession>A0ABT3GAS0</accession>
<dbReference type="RefSeq" id="WP_264515899.1">
    <property type="nucleotide sequence ID" value="NZ_JAPDDR010000014.1"/>
</dbReference>
<keyword evidence="3" id="KW-1185">Reference proteome</keyword>